<dbReference type="Pfam" id="PF04138">
    <property type="entry name" value="GtrA_DPMS_TM"/>
    <property type="match status" value="1"/>
</dbReference>
<keyword evidence="2 5" id="KW-0812">Transmembrane</keyword>
<protein>
    <submittedName>
        <fullName evidence="7">Polysaccharide biosynthesis protein GtrA</fullName>
    </submittedName>
</protein>
<feature type="domain" description="GtrA/DPMS transmembrane" evidence="6">
    <location>
        <begin position="11"/>
        <end position="132"/>
    </location>
</feature>
<evidence type="ECO:0000256" key="1">
    <source>
        <dbReference type="ARBA" id="ARBA00004141"/>
    </source>
</evidence>
<accession>A0A7V8GK69</accession>
<evidence type="ECO:0000313" key="7">
    <source>
        <dbReference type="EMBL" id="KAF1684811.1"/>
    </source>
</evidence>
<evidence type="ECO:0000256" key="3">
    <source>
        <dbReference type="ARBA" id="ARBA00022989"/>
    </source>
</evidence>
<keyword evidence="3 5" id="KW-1133">Transmembrane helix</keyword>
<comment type="subcellular location">
    <subcellularLocation>
        <location evidence="1">Membrane</location>
        <topology evidence="1">Multi-pass membrane protein</topology>
    </subcellularLocation>
</comment>
<proteinExistence type="predicted"/>
<comment type="caution">
    <text evidence="7">The sequence shown here is derived from an EMBL/GenBank/DDBJ whole genome shotgun (WGS) entry which is preliminary data.</text>
</comment>
<evidence type="ECO:0000256" key="5">
    <source>
        <dbReference type="SAM" id="Phobius"/>
    </source>
</evidence>
<sequence>MSAAWRIAGLYALFAALSIAVNIGTQAACMAVYGGPGAVLLSLLGGTATGLVAKYVLDKRWIFRHVSRDRVHEARTFVLYTVMGLATTAVFWGTELAFHLAFASDAMRYLGGVLGLVVGYVLKYRLDRRWVFAPGTT</sequence>
<evidence type="ECO:0000256" key="4">
    <source>
        <dbReference type="ARBA" id="ARBA00023136"/>
    </source>
</evidence>
<name>A0A7V8GK69_9GAMM</name>
<dbReference type="RefSeq" id="WP_162312202.1">
    <property type="nucleotide sequence ID" value="NZ_JACHGU010000012.1"/>
</dbReference>
<dbReference type="AlphaFoldDB" id="A0A7V8GK69"/>
<keyword evidence="4 5" id="KW-0472">Membrane</keyword>
<evidence type="ECO:0000256" key="2">
    <source>
        <dbReference type="ARBA" id="ARBA00022692"/>
    </source>
</evidence>
<dbReference type="GO" id="GO:0016020">
    <property type="term" value="C:membrane"/>
    <property type="evidence" value="ECO:0007669"/>
    <property type="project" value="UniProtKB-SubCell"/>
</dbReference>
<feature type="transmembrane region" description="Helical" evidence="5">
    <location>
        <begin position="37"/>
        <end position="57"/>
    </location>
</feature>
<dbReference type="Proteomes" id="UP000462066">
    <property type="component" value="Unassembled WGS sequence"/>
</dbReference>
<reference evidence="7 8" key="1">
    <citation type="submission" date="2017-10" db="EMBL/GenBank/DDBJ databases">
        <title>Whole genome sequencing of Pseudoxanthomonas broegbernensis DSM 12573(T).</title>
        <authorList>
            <person name="Kumar S."/>
            <person name="Bansal K."/>
            <person name="Kaur A."/>
            <person name="Patil P."/>
            <person name="Sharma S."/>
            <person name="Patil P.B."/>
        </authorList>
    </citation>
    <scope>NUCLEOTIDE SEQUENCE [LARGE SCALE GENOMIC DNA]</scope>
    <source>
        <strain evidence="7 8">DSM 12573</strain>
    </source>
</reference>
<dbReference type="InterPro" id="IPR007267">
    <property type="entry name" value="GtrA_DPMS_TM"/>
</dbReference>
<dbReference type="GO" id="GO:0000271">
    <property type="term" value="P:polysaccharide biosynthetic process"/>
    <property type="evidence" value="ECO:0007669"/>
    <property type="project" value="InterPro"/>
</dbReference>
<keyword evidence="8" id="KW-1185">Reference proteome</keyword>
<dbReference type="EMBL" id="MWIP01000022">
    <property type="protein sequence ID" value="KAF1684811.1"/>
    <property type="molecule type" value="Genomic_DNA"/>
</dbReference>
<evidence type="ECO:0000313" key="8">
    <source>
        <dbReference type="Proteomes" id="UP000462066"/>
    </source>
</evidence>
<feature type="transmembrane region" description="Helical" evidence="5">
    <location>
        <begin position="77"/>
        <end position="94"/>
    </location>
</feature>
<gene>
    <name evidence="7" type="ORF">B1992_14380</name>
</gene>
<evidence type="ECO:0000259" key="6">
    <source>
        <dbReference type="Pfam" id="PF04138"/>
    </source>
</evidence>
<dbReference type="NCBIfam" id="NF037976">
    <property type="entry name" value="gtrA_1"/>
    <property type="match status" value="1"/>
</dbReference>
<feature type="transmembrane region" description="Helical" evidence="5">
    <location>
        <begin position="106"/>
        <end position="122"/>
    </location>
</feature>
<organism evidence="7 8">
    <name type="scientific">Pseudoxanthomonas broegbernensis</name>
    <dbReference type="NCBI Taxonomy" id="83619"/>
    <lineage>
        <taxon>Bacteria</taxon>
        <taxon>Pseudomonadati</taxon>
        <taxon>Pseudomonadota</taxon>
        <taxon>Gammaproteobacteria</taxon>
        <taxon>Lysobacterales</taxon>
        <taxon>Lysobacteraceae</taxon>
        <taxon>Pseudoxanthomonas</taxon>
    </lineage>
</organism>